<proteinExistence type="predicted"/>
<gene>
    <name evidence="1" type="ORF">HINF_LOCUS43081</name>
    <name evidence="2" type="ORF">HINF_LOCUS5267</name>
</gene>
<comment type="caution">
    <text evidence="1">The sequence shown here is derived from an EMBL/GenBank/DDBJ whole genome shotgun (WGS) entry which is preliminary data.</text>
</comment>
<evidence type="ECO:0000313" key="1">
    <source>
        <dbReference type="EMBL" id="CAI9955436.1"/>
    </source>
</evidence>
<sequence length="188" mass="23057">MRRELFLSLFFIATITIKFFPRIKSFFIKKGETSYQNLICLLNTLPDRTYYEPLLKQKVKEYKIENWADFGFENPNFPQFKDCRSLGIEFLLQTNLSIKLKHYLDDDFLELNLPVTINRILQDFLFRFIQKEGDVSKFWIEAEKEVIKFEKYWLKQPDITNNLEFKQKWEQYKQRYWKGYKEPVKNNE</sequence>
<accession>A0AA86UKW0</accession>
<dbReference type="EMBL" id="CAXDID020000010">
    <property type="protein sequence ID" value="CAL5979120.1"/>
    <property type="molecule type" value="Genomic_DNA"/>
</dbReference>
<keyword evidence="3" id="KW-1185">Reference proteome</keyword>
<dbReference type="AlphaFoldDB" id="A0AA86UKW0"/>
<protein>
    <submittedName>
        <fullName evidence="1">ELMO/CED-12 family protein</fullName>
    </submittedName>
    <submittedName>
        <fullName evidence="2">ELMO/CED-12_family protein</fullName>
    </submittedName>
</protein>
<dbReference type="Proteomes" id="UP001642409">
    <property type="component" value="Unassembled WGS sequence"/>
</dbReference>
<dbReference type="EMBL" id="CATOUU010000865">
    <property type="protein sequence ID" value="CAI9955436.1"/>
    <property type="molecule type" value="Genomic_DNA"/>
</dbReference>
<evidence type="ECO:0000313" key="2">
    <source>
        <dbReference type="EMBL" id="CAL5979120.1"/>
    </source>
</evidence>
<name>A0AA86UKW0_9EUKA</name>
<reference evidence="2 3" key="2">
    <citation type="submission" date="2024-07" db="EMBL/GenBank/DDBJ databases">
        <authorList>
            <person name="Akdeniz Z."/>
        </authorList>
    </citation>
    <scope>NUCLEOTIDE SEQUENCE [LARGE SCALE GENOMIC DNA]</scope>
</reference>
<organism evidence="1">
    <name type="scientific">Hexamita inflata</name>
    <dbReference type="NCBI Taxonomy" id="28002"/>
    <lineage>
        <taxon>Eukaryota</taxon>
        <taxon>Metamonada</taxon>
        <taxon>Diplomonadida</taxon>
        <taxon>Hexamitidae</taxon>
        <taxon>Hexamitinae</taxon>
        <taxon>Hexamita</taxon>
    </lineage>
</organism>
<reference evidence="1" key="1">
    <citation type="submission" date="2023-06" db="EMBL/GenBank/DDBJ databases">
        <authorList>
            <person name="Kurt Z."/>
        </authorList>
    </citation>
    <scope>NUCLEOTIDE SEQUENCE</scope>
</reference>
<evidence type="ECO:0000313" key="3">
    <source>
        <dbReference type="Proteomes" id="UP001642409"/>
    </source>
</evidence>